<dbReference type="Gene3D" id="2.60.40.10">
    <property type="entry name" value="Immunoglobulins"/>
    <property type="match status" value="1"/>
</dbReference>
<keyword evidence="1" id="KW-0732">Signal</keyword>
<accession>A0ABQ1MXX0</accession>
<comment type="caution">
    <text evidence="2">The sequence shown here is derived from an EMBL/GenBank/DDBJ whole genome shotgun (WGS) entry which is preliminary data.</text>
</comment>
<feature type="chain" id="PRO_5046454765" evidence="1">
    <location>
        <begin position="22"/>
        <end position="218"/>
    </location>
</feature>
<sequence length="218" mass="23880">MKTLKLSFFILLSVMLTSCLEDDSDQGPLVQKPTVTYDDTTITISFFTEGNSGAPNFDWNGDQGSFSLANAIEGLDINTTTGVLSWAKTLMPGTYDVQVLATNSAGQTVINMTLNNQFQGVFTGTYDNSGFFEFQFNEEGSLVVRANSESSPDVANGTWTLDDNTIIANYEYEEASDKYSTRGTLTITGSSATYSGNWYNSFDAEPANQQGEFEMEMK</sequence>
<dbReference type="PROSITE" id="PS51257">
    <property type="entry name" value="PROKAR_LIPOPROTEIN"/>
    <property type="match status" value="1"/>
</dbReference>
<dbReference type="Proteomes" id="UP000636010">
    <property type="component" value="Unassembled WGS sequence"/>
</dbReference>
<name>A0ABQ1MXX0_9BACT</name>
<dbReference type="RefSeq" id="WP_188466465.1">
    <property type="nucleotide sequence ID" value="NZ_BAABHU010000013.1"/>
</dbReference>
<evidence type="ECO:0000313" key="3">
    <source>
        <dbReference type="Proteomes" id="UP000636010"/>
    </source>
</evidence>
<protein>
    <submittedName>
        <fullName evidence="2">Uncharacterized protein</fullName>
    </submittedName>
</protein>
<proteinExistence type="predicted"/>
<evidence type="ECO:0000313" key="2">
    <source>
        <dbReference type="EMBL" id="GGC48302.1"/>
    </source>
</evidence>
<keyword evidence="3" id="KW-1185">Reference proteome</keyword>
<dbReference type="InterPro" id="IPR013783">
    <property type="entry name" value="Ig-like_fold"/>
</dbReference>
<evidence type="ECO:0000256" key="1">
    <source>
        <dbReference type="SAM" id="SignalP"/>
    </source>
</evidence>
<dbReference type="EMBL" id="BMEC01000013">
    <property type="protein sequence ID" value="GGC48302.1"/>
    <property type="molecule type" value="Genomic_DNA"/>
</dbReference>
<feature type="signal peptide" evidence="1">
    <location>
        <begin position="1"/>
        <end position="21"/>
    </location>
</feature>
<organism evidence="2 3">
    <name type="scientific">Marivirga lumbricoides</name>
    <dbReference type="NCBI Taxonomy" id="1046115"/>
    <lineage>
        <taxon>Bacteria</taxon>
        <taxon>Pseudomonadati</taxon>
        <taxon>Bacteroidota</taxon>
        <taxon>Cytophagia</taxon>
        <taxon>Cytophagales</taxon>
        <taxon>Marivirgaceae</taxon>
        <taxon>Marivirga</taxon>
    </lineage>
</organism>
<gene>
    <name evidence="2" type="ORF">GCM10011506_37410</name>
</gene>
<reference evidence="3" key="1">
    <citation type="journal article" date="2019" name="Int. J. Syst. Evol. Microbiol.">
        <title>The Global Catalogue of Microorganisms (GCM) 10K type strain sequencing project: providing services to taxonomists for standard genome sequencing and annotation.</title>
        <authorList>
            <consortium name="The Broad Institute Genomics Platform"/>
            <consortium name="The Broad Institute Genome Sequencing Center for Infectious Disease"/>
            <person name="Wu L."/>
            <person name="Ma J."/>
        </authorList>
    </citation>
    <scope>NUCLEOTIDE SEQUENCE [LARGE SCALE GENOMIC DNA]</scope>
    <source>
        <strain evidence="3">CGMCC 1.10832</strain>
    </source>
</reference>